<organism evidence="13 14">
    <name type="scientific">Actinomyces ruminicola</name>
    <dbReference type="NCBI Taxonomy" id="332524"/>
    <lineage>
        <taxon>Bacteria</taxon>
        <taxon>Bacillati</taxon>
        <taxon>Actinomycetota</taxon>
        <taxon>Actinomycetes</taxon>
        <taxon>Actinomycetales</taxon>
        <taxon>Actinomycetaceae</taxon>
        <taxon>Actinomyces</taxon>
    </lineage>
</organism>
<keyword evidence="10" id="KW-0472">Membrane</keyword>
<keyword evidence="10" id="KW-0812">Transmembrane</keyword>
<keyword evidence="5 13" id="KW-0418">Kinase</keyword>
<feature type="domain" description="PASTA" evidence="12">
    <location>
        <begin position="641"/>
        <end position="704"/>
    </location>
</feature>
<dbReference type="SMART" id="SM00220">
    <property type="entry name" value="S_TKc"/>
    <property type="match status" value="1"/>
</dbReference>
<dbReference type="FunFam" id="3.30.200.20:FF:000035">
    <property type="entry name" value="Serine/threonine protein kinase Stk1"/>
    <property type="match status" value="1"/>
</dbReference>
<dbReference type="InterPro" id="IPR005543">
    <property type="entry name" value="PASTA_dom"/>
</dbReference>
<evidence type="ECO:0000313" key="13">
    <source>
        <dbReference type="EMBL" id="SDM74911.1"/>
    </source>
</evidence>
<dbReference type="AlphaFoldDB" id="A0A1G9VSH3"/>
<evidence type="ECO:0000256" key="8">
    <source>
        <dbReference type="ARBA" id="ARBA00048679"/>
    </source>
</evidence>
<name>A0A1G9VSH3_9ACTO</name>
<keyword evidence="4" id="KW-0547">Nucleotide-binding</keyword>
<proteinExistence type="predicted"/>
<evidence type="ECO:0000256" key="2">
    <source>
        <dbReference type="ARBA" id="ARBA00022527"/>
    </source>
</evidence>
<dbReference type="EC" id="2.7.11.1" evidence="1"/>
<evidence type="ECO:0000256" key="7">
    <source>
        <dbReference type="ARBA" id="ARBA00047899"/>
    </source>
</evidence>
<evidence type="ECO:0000259" key="12">
    <source>
        <dbReference type="PROSITE" id="PS51178"/>
    </source>
</evidence>
<dbReference type="GO" id="GO:0005524">
    <property type="term" value="F:ATP binding"/>
    <property type="evidence" value="ECO:0007669"/>
    <property type="project" value="UniProtKB-KW"/>
</dbReference>
<evidence type="ECO:0000256" key="4">
    <source>
        <dbReference type="ARBA" id="ARBA00022741"/>
    </source>
</evidence>
<dbReference type="SMART" id="SM00740">
    <property type="entry name" value="PASTA"/>
    <property type="match status" value="4"/>
</dbReference>
<feature type="domain" description="PASTA" evidence="12">
    <location>
        <begin position="504"/>
        <end position="571"/>
    </location>
</feature>
<feature type="region of interest" description="Disordered" evidence="9">
    <location>
        <begin position="1"/>
        <end position="22"/>
    </location>
</feature>
<gene>
    <name evidence="13" type="ORF">SAMN04487766_106117</name>
</gene>
<feature type="domain" description="Protein kinase" evidence="11">
    <location>
        <begin position="35"/>
        <end position="295"/>
    </location>
</feature>
<dbReference type="InterPro" id="IPR011009">
    <property type="entry name" value="Kinase-like_dom_sf"/>
</dbReference>
<feature type="region of interest" description="Disordered" evidence="9">
    <location>
        <begin position="335"/>
        <end position="410"/>
    </location>
</feature>
<dbReference type="SUPFAM" id="SSF56112">
    <property type="entry name" value="Protein kinase-like (PK-like)"/>
    <property type="match status" value="1"/>
</dbReference>
<keyword evidence="3" id="KW-0808">Transferase</keyword>
<evidence type="ECO:0000313" key="14">
    <source>
        <dbReference type="Proteomes" id="UP000199671"/>
    </source>
</evidence>
<evidence type="ECO:0000256" key="1">
    <source>
        <dbReference type="ARBA" id="ARBA00012513"/>
    </source>
</evidence>
<feature type="transmembrane region" description="Helical" evidence="10">
    <location>
        <begin position="413"/>
        <end position="432"/>
    </location>
</feature>
<feature type="compositionally biased region" description="Basic residues" evidence="9">
    <location>
        <begin position="401"/>
        <end position="410"/>
    </location>
</feature>
<comment type="catalytic activity">
    <reaction evidence="7">
        <text>L-threonyl-[protein] + ATP = O-phospho-L-threonyl-[protein] + ADP + H(+)</text>
        <dbReference type="Rhea" id="RHEA:46608"/>
        <dbReference type="Rhea" id="RHEA-COMP:11060"/>
        <dbReference type="Rhea" id="RHEA-COMP:11605"/>
        <dbReference type="ChEBI" id="CHEBI:15378"/>
        <dbReference type="ChEBI" id="CHEBI:30013"/>
        <dbReference type="ChEBI" id="CHEBI:30616"/>
        <dbReference type="ChEBI" id="CHEBI:61977"/>
        <dbReference type="ChEBI" id="CHEBI:456216"/>
        <dbReference type="EC" id="2.7.11.1"/>
    </reaction>
</comment>
<dbReference type="PANTHER" id="PTHR43289:SF34">
    <property type="entry name" value="SERINE_THREONINE-PROTEIN KINASE YBDM-RELATED"/>
    <property type="match status" value="1"/>
</dbReference>
<dbReference type="PROSITE" id="PS50011">
    <property type="entry name" value="PROTEIN_KINASE_DOM"/>
    <property type="match status" value="1"/>
</dbReference>
<keyword evidence="6" id="KW-0067">ATP-binding</keyword>
<dbReference type="CDD" id="cd14014">
    <property type="entry name" value="STKc_PknB_like"/>
    <property type="match status" value="1"/>
</dbReference>
<evidence type="ECO:0000256" key="9">
    <source>
        <dbReference type="SAM" id="MobiDB-lite"/>
    </source>
</evidence>
<feature type="domain" description="PASTA" evidence="12">
    <location>
        <begin position="572"/>
        <end position="640"/>
    </location>
</feature>
<evidence type="ECO:0000256" key="6">
    <source>
        <dbReference type="ARBA" id="ARBA00022840"/>
    </source>
</evidence>
<dbReference type="GO" id="GO:0004674">
    <property type="term" value="F:protein serine/threonine kinase activity"/>
    <property type="evidence" value="ECO:0007669"/>
    <property type="project" value="UniProtKB-KW"/>
</dbReference>
<keyword evidence="10" id="KW-1133">Transmembrane helix</keyword>
<evidence type="ECO:0000256" key="10">
    <source>
        <dbReference type="SAM" id="Phobius"/>
    </source>
</evidence>
<dbReference type="CDD" id="cd06577">
    <property type="entry name" value="PASTA_pknB"/>
    <property type="match status" value="4"/>
</dbReference>
<evidence type="ECO:0000259" key="11">
    <source>
        <dbReference type="PROSITE" id="PS50011"/>
    </source>
</evidence>
<dbReference type="PROSITE" id="PS00108">
    <property type="entry name" value="PROTEIN_KINASE_ST"/>
    <property type="match status" value="1"/>
</dbReference>
<keyword evidence="2 13" id="KW-0723">Serine/threonine-protein kinase</keyword>
<dbReference type="InterPro" id="IPR008271">
    <property type="entry name" value="Ser/Thr_kinase_AS"/>
</dbReference>
<accession>A0A1G9VSH3</accession>
<feature type="domain" description="PASTA" evidence="12">
    <location>
        <begin position="435"/>
        <end position="503"/>
    </location>
</feature>
<evidence type="ECO:0000256" key="5">
    <source>
        <dbReference type="ARBA" id="ARBA00022777"/>
    </source>
</evidence>
<dbReference type="SUPFAM" id="SSF54184">
    <property type="entry name" value="Penicillin-binding protein 2x (pbp-2x), c-terminal domain"/>
    <property type="match status" value="1"/>
</dbReference>
<dbReference type="Gene3D" id="1.10.510.10">
    <property type="entry name" value="Transferase(Phosphotransferase) domain 1"/>
    <property type="match status" value="1"/>
</dbReference>
<dbReference type="NCBIfam" id="NF033483">
    <property type="entry name" value="PknB_PASTA_kin"/>
    <property type="match status" value="1"/>
</dbReference>
<dbReference type="Pfam" id="PF00069">
    <property type="entry name" value="Pkinase"/>
    <property type="match status" value="1"/>
</dbReference>
<dbReference type="Proteomes" id="UP000199671">
    <property type="component" value="Unassembled WGS sequence"/>
</dbReference>
<feature type="compositionally biased region" description="Low complexity" evidence="9">
    <location>
        <begin position="1"/>
        <end position="12"/>
    </location>
</feature>
<feature type="compositionally biased region" description="Basic and acidic residues" evidence="9">
    <location>
        <begin position="378"/>
        <end position="387"/>
    </location>
</feature>
<protein>
    <recommendedName>
        <fullName evidence="1">non-specific serine/threonine protein kinase</fullName>
        <ecNumber evidence="1">2.7.11.1</ecNumber>
    </recommendedName>
</protein>
<sequence length="704" mass="72361">MGATGRRNAPGGRRPRTLGPVTKDPLIGRLVDSRYEIVDRVARGGMATVYRAQDRRLDRLVALKLMHPHLADSPDFVARFRREARAAARLSNPGVVAVYDQGSLDGVAYLVMELVEGPNLRDLIAAGPLTVREALGLTAQVLRPLGAAHRAGLVHRDIKPENVLLPADGSVAKVADFGLARAVTEVTQTTTGNVLGTVAYLAPELITTGSSAPCADVFSVGVILYELLTGSQPFAADTPIQIAFRNVHEDVPAPSLQLPDLSERVDALVAAMTRRSPQDRLADADAALTRLREVVSALSDAELAVKRGGATGSVRTQEVLAANAEAARTAMLATDGAENEPDDVDAPADAATPGAGLRTVSLPIGSIAPDEAAGSRDGTTRSLDRRQAARAAGAQEETAKVARHSRRRPRRRTVVAAALLLAAAGGGGAWYFTTGPGRTVPVPQIAGMTAADAQAEVEAAGLVWGAPTRAYSDTVPADSVISSSPDAATRLHPGDAVTPVISRGIEQKTVPDVVGSSQDDATTAITDAGLSLGAVTKTYSDSVASGMVISSEPVAGTTVNHSSAVAIVVSLGRQPAVVPDVTGMSVEDATTTLEASGLTLGAQSEAFSDDVASGLVISSSPASGAEGYYHGDSVDVTVSKGPEMVTVPDVAGMSEQEATTALKDAGLEVEVSRVLGGLFGTAHSTDPAAGTSVRKGSKVTLNVV</sequence>
<dbReference type="PROSITE" id="PS51178">
    <property type="entry name" value="PASTA"/>
    <property type="match status" value="4"/>
</dbReference>
<dbReference type="InterPro" id="IPR000719">
    <property type="entry name" value="Prot_kinase_dom"/>
</dbReference>
<dbReference type="EMBL" id="FNHU01000006">
    <property type="protein sequence ID" value="SDM74911.1"/>
    <property type="molecule type" value="Genomic_DNA"/>
</dbReference>
<dbReference type="Pfam" id="PF03793">
    <property type="entry name" value="PASTA"/>
    <property type="match status" value="4"/>
</dbReference>
<dbReference type="Gene3D" id="3.30.10.20">
    <property type="match status" value="4"/>
</dbReference>
<comment type="catalytic activity">
    <reaction evidence="8">
        <text>L-seryl-[protein] + ATP = O-phospho-L-seryl-[protein] + ADP + H(+)</text>
        <dbReference type="Rhea" id="RHEA:17989"/>
        <dbReference type="Rhea" id="RHEA-COMP:9863"/>
        <dbReference type="Rhea" id="RHEA-COMP:11604"/>
        <dbReference type="ChEBI" id="CHEBI:15378"/>
        <dbReference type="ChEBI" id="CHEBI:29999"/>
        <dbReference type="ChEBI" id="CHEBI:30616"/>
        <dbReference type="ChEBI" id="CHEBI:83421"/>
        <dbReference type="ChEBI" id="CHEBI:456216"/>
        <dbReference type="EC" id="2.7.11.1"/>
    </reaction>
</comment>
<dbReference type="Gene3D" id="3.30.200.20">
    <property type="entry name" value="Phosphorylase Kinase, domain 1"/>
    <property type="match status" value="1"/>
</dbReference>
<evidence type="ECO:0000256" key="3">
    <source>
        <dbReference type="ARBA" id="ARBA00022679"/>
    </source>
</evidence>
<feature type="compositionally biased region" description="Acidic residues" evidence="9">
    <location>
        <begin position="337"/>
        <end position="346"/>
    </location>
</feature>
<dbReference type="PANTHER" id="PTHR43289">
    <property type="entry name" value="MITOGEN-ACTIVATED PROTEIN KINASE KINASE KINASE 20-RELATED"/>
    <property type="match status" value="1"/>
</dbReference>
<reference evidence="13 14" key="1">
    <citation type="submission" date="2016-10" db="EMBL/GenBank/DDBJ databases">
        <authorList>
            <person name="de Groot N.N."/>
        </authorList>
    </citation>
    <scope>NUCLEOTIDE SEQUENCE [LARGE SCALE GENOMIC DNA]</scope>
    <source>
        <strain evidence="13 14">KPR-7B</strain>
    </source>
</reference>